<keyword evidence="4" id="KW-1185">Reference proteome</keyword>
<proteinExistence type="predicted"/>
<dbReference type="PANTHER" id="PTHR33164">
    <property type="entry name" value="TRANSCRIPTIONAL REGULATOR, MARR FAMILY"/>
    <property type="match status" value="1"/>
</dbReference>
<dbReference type="CDD" id="cd00090">
    <property type="entry name" value="HTH_ARSR"/>
    <property type="match status" value="1"/>
</dbReference>
<evidence type="ECO:0000313" key="3">
    <source>
        <dbReference type="EMBL" id="MFD1677599.1"/>
    </source>
</evidence>
<dbReference type="InterPro" id="IPR000835">
    <property type="entry name" value="HTH_MarR-typ"/>
</dbReference>
<gene>
    <name evidence="3" type="ORF">ACFSB2_23335</name>
</gene>
<keyword evidence="1" id="KW-0238">DNA-binding</keyword>
<evidence type="ECO:0000256" key="1">
    <source>
        <dbReference type="ARBA" id="ARBA00023125"/>
    </source>
</evidence>
<sequence length="143" mass="16068">MTAEESLEQLFDHLHTINRAIRSGAHIEGVAPITRVQWMILRHLHHKPGSTIGELAQRLDVKPSTMSQMLDRLEKVNLISRSKSAEDSRIRHVSLTATAEGMMHTMWAASRSRLQNAFDQFAPDEQQHLLTLLGRLAGNVTNG</sequence>
<comment type="caution">
    <text evidence="3">The sequence shown here is derived from an EMBL/GenBank/DDBJ whole genome shotgun (WGS) entry which is preliminary data.</text>
</comment>
<dbReference type="PROSITE" id="PS50995">
    <property type="entry name" value="HTH_MARR_2"/>
    <property type="match status" value="1"/>
</dbReference>
<evidence type="ECO:0000313" key="4">
    <source>
        <dbReference type="Proteomes" id="UP001597079"/>
    </source>
</evidence>
<dbReference type="InterPro" id="IPR036388">
    <property type="entry name" value="WH-like_DNA-bd_sf"/>
</dbReference>
<dbReference type="Pfam" id="PF01047">
    <property type="entry name" value="MarR"/>
    <property type="match status" value="1"/>
</dbReference>
<dbReference type="EMBL" id="JBHUCX010000095">
    <property type="protein sequence ID" value="MFD1677599.1"/>
    <property type="molecule type" value="Genomic_DNA"/>
</dbReference>
<protein>
    <submittedName>
        <fullName evidence="3">MarR family winged helix-turn-helix transcriptional regulator</fullName>
    </submittedName>
</protein>
<feature type="domain" description="HTH marR-type" evidence="2">
    <location>
        <begin position="7"/>
        <end position="138"/>
    </location>
</feature>
<accession>A0ABW4JNB4</accession>
<organism evidence="3 4">
    <name type="scientific">Alicyclobacillus fodiniaquatilis</name>
    <dbReference type="NCBI Taxonomy" id="1661150"/>
    <lineage>
        <taxon>Bacteria</taxon>
        <taxon>Bacillati</taxon>
        <taxon>Bacillota</taxon>
        <taxon>Bacilli</taxon>
        <taxon>Bacillales</taxon>
        <taxon>Alicyclobacillaceae</taxon>
        <taxon>Alicyclobacillus</taxon>
    </lineage>
</organism>
<dbReference type="SUPFAM" id="SSF46785">
    <property type="entry name" value="Winged helix' DNA-binding domain"/>
    <property type="match status" value="1"/>
</dbReference>
<dbReference type="InterPro" id="IPR011991">
    <property type="entry name" value="ArsR-like_HTH"/>
</dbReference>
<evidence type="ECO:0000259" key="2">
    <source>
        <dbReference type="PROSITE" id="PS50995"/>
    </source>
</evidence>
<name>A0ABW4JNB4_9BACL</name>
<dbReference type="Gene3D" id="1.10.10.10">
    <property type="entry name" value="Winged helix-like DNA-binding domain superfamily/Winged helix DNA-binding domain"/>
    <property type="match status" value="1"/>
</dbReference>
<dbReference type="InterPro" id="IPR036390">
    <property type="entry name" value="WH_DNA-bd_sf"/>
</dbReference>
<reference evidence="4" key="1">
    <citation type="journal article" date="2019" name="Int. J. Syst. Evol. Microbiol.">
        <title>The Global Catalogue of Microorganisms (GCM) 10K type strain sequencing project: providing services to taxonomists for standard genome sequencing and annotation.</title>
        <authorList>
            <consortium name="The Broad Institute Genomics Platform"/>
            <consortium name="The Broad Institute Genome Sequencing Center for Infectious Disease"/>
            <person name="Wu L."/>
            <person name="Ma J."/>
        </authorList>
    </citation>
    <scope>NUCLEOTIDE SEQUENCE [LARGE SCALE GENOMIC DNA]</scope>
    <source>
        <strain evidence="4">CGMCC 1.12286</strain>
    </source>
</reference>
<dbReference type="PANTHER" id="PTHR33164:SF43">
    <property type="entry name" value="HTH-TYPE TRANSCRIPTIONAL REPRESSOR YETL"/>
    <property type="match status" value="1"/>
</dbReference>
<dbReference type="SMART" id="SM00347">
    <property type="entry name" value="HTH_MARR"/>
    <property type="match status" value="1"/>
</dbReference>
<dbReference type="Proteomes" id="UP001597079">
    <property type="component" value="Unassembled WGS sequence"/>
</dbReference>
<dbReference type="RefSeq" id="WP_377945509.1">
    <property type="nucleotide sequence ID" value="NZ_JBHUCX010000095.1"/>
</dbReference>
<dbReference type="PRINTS" id="PR00598">
    <property type="entry name" value="HTHMARR"/>
</dbReference>
<dbReference type="InterPro" id="IPR039422">
    <property type="entry name" value="MarR/SlyA-like"/>
</dbReference>